<feature type="transmembrane region" description="Helical" evidence="6">
    <location>
        <begin position="104"/>
        <end position="127"/>
    </location>
</feature>
<dbReference type="Pfam" id="PF07690">
    <property type="entry name" value="MFS_1"/>
    <property type="match status" value="1"/>
</dbReference>
<evidence type="ECO:0000259" key="7">
    <source>
        <dbReference type="PROSITE" id="PS50850"/>
    </source>
</evidence>
<dbReference type="PANTHER" id="PTHR11360">
    <property type="entry name" value="MONOCARBOXYLATE TRANSPORTER"/>
    <property type="match status" value="1"/>
</dbReference>
<evidence type="ECO:0000256" key="1">
    <source>
        <dbReference type="ARBA" id="ARBA00004651"/>
    </source>
</evidence>
<proteinExistence type="predicted"/>
<feature type="transmembrane region" description="Helical" evidence="6">
    <location>
        <begin position="383"/>
        <end position="403"/>
    </location>
</feature>
<dbReference type="PROSITE" id="PS50850">
    <property type="entry name" value="MFS"/>
    <property type="match status" value="1"/>
</dbReference>
<dbReference type="GO" id="GO:0022857">
    <property type="term" value="F:transmembrane transporter activity"/>
    <property type="evidence" value="ECO:0007669"/>
    <property type="project" value="InterPro"/>
</dbReference>
<feature type="transmembrane region" description="Helical" evidence="6">
    <location>
        <begin position="353"/>
        <end position="377"/>
    </location>
</feature>
<dbReference type="InterPro" id="IPR020846">
    <property type="entry name" value="MFS_dom"/>
</dbReference>
<dbReference type="PANTHER" id="PTHR11360:SF290">
    <property type="entry name" value="MONOCARBOXYLATE MFS PERMEASE"/>
    <property type="match status" value="1"/>
</dbReference>
<reference evidence="8" key="1">
    <citation type="journal article" date="2021" name="PeerJ">
        <title>Extensive microbial diversity within the chicken gut microbiome revealed by metagenomics and culture.</title>
        <authorList>
            <person name="Gilroy R."/>
            <person name="Ravi A."/>
            <person name="Getino M."/>
            <person name="Pursley I."/>
            <person name="Horton D.L."/>
            <person name="Alikhan N.F."/>
            <person name="Baker D."/>
            <person name="Gharbi K."/>
            <person name="Hall N."/>
            <person name="Watson M."/>
            <person name="Adriaenssens E.M."/>
            <person name="Foster-Nyarko E."/>
            <person name="Jarju S."/>
            <person name="Secka A."/>
            <person name="Antonio M."/>
            <person name="Oren A."/>
            <person name="Chaudhuri R.R."/>
            <person name="La Ragione R."/>
            <person name="Hildebrand F."/>
            <person name="Pallen M.J."/>
        </authorList>
    </citation>
    <scope>NUCLEOTIDE SEQUENCE</scope>
    <source>
        <strain evidence="8">B5-657</strain>
    </source>
</reference>
<feature type="transmembrane region" description="Helical" evidence="6">
    <location>
        <begin position="52"/>
        <end position="72"/>
    </location>
</feature>
<dbReference type="GO" id="GO:0005886">
    <property type="term" value="C:plasma membrane"/>
    <property type="evidence" value="ECO:0007669"/>
    <property type="project" value="UniProtKB-SubCell"/>
</dbReference>
<evidence type="ECO:0000313" key="8">
    <source>
        <dbReference type="EMBL" id="MBU3803360.1"/>
    </source>
</evidence>
<keyword evidence="3 6" id="KW-0812">Transmembrane</keyword>
<comment type="caution">
    <text evidence="8">The sequence shown here is derived from an EMBL/GenBank/DDBJ whole genome shotgun (WGS) entry which is preliminary data.</text>
</comment>
<accession>A0A9E2NJW4</accession>
<keyword evidence="2" id="KW-0813">Transport</keyword>
<feature type="transmembrane region" description="Helical" evidence="6">
    <location>
        <begin position="227"/>
        <end position="247"/>
    </location>
</feature>
<feature type="transmembrane region" description="Helical" evidence="6">
    <location>
        <begin position="168"/>
        <end position="189"/>
    </location>
</feature>
<feature type="transmembrane region" description="Helical" evidence="6">
    <location>
        <begin position="259"/>
        <end position="282"/>
    </location>
</feature>
<dbReference type="SUPFAM" id="SSF103473">
    <property type="entry name" value="MFS general substrate transporter"/>
    <property type="match status" value="1"/>
</dbReference>
<evidence type="ECO:0000256" key="6">
    <source>
        <dbReference type="SAM" id="Phobius"/>
    </source>
</evidence>
<organism evidence="8 9">
    <name type="scientific">Candidatus Cellulosilyticum pullistercoris</name>
    <dbReference type="NCBI Taxonomy" id="2838521"/>
    <lineage>
        <taxon>Bacteria</taxon>
        <taxon>Bacillati</taxon>
        <taxon>Bacillota</taxon>
        <taxon>Clostridia</taxon>
        <taxon>Lachnospirales</taxon>
        <taxon>Cellulosilyticaceae</taxon>
        <taxon>Cellulosilyticum</taxon>
    </lineage>
</organism>
<sequence length="415" mass="44816">MNKKDKFFYGWWIVIASFMIMTFLYTPIVNLVSLYTKPVTEELAIGRTQFNTYYTIMALVSMVACPIAGKLMRKYDIRLYLTVCTVLGALSYIGFAFSTKLMHFYLLAIPMGISLAGAAIIPTSVLITNWFVDKRGLSLGIALSGSGFGGIILSPINNWIISTFSWRASYLITGISILVLIVPFTMFVIRFSPADLGLLAYGENKVSTNKKSKELVGITQSQAIKSVSFWALCLAIVVSGVVVNSMIVNLSPYLTDIGASAQTAALILSLSSAMVIVGKLYVGRIFDKLGLKTVLLIIGISNIASFVFLLKGNLLIPAVLYAVFTGFGATAVTVTPSYITASLYGEKEYGAKYGIVSLFSSLGAAICPIVSGSIYNINNSYTTLLYVLIVLALVATGLFLLAAKTKPKFEGDQAN</sequence>
<comment type="subcellular location">
    <subcellularLocation>
        <location evidence="1">Cell membrane</location>
        <topology evidence="1">Multi-pass membrane protein</topology>
    </subcellularLocation>
</comment>
<dbReference type="Gene3D" id="1.20.1250.20">
    <property type="entry name" value="MFS general substrate transporter like domains"/>
    <property type="match status" value="2"/>
</dbReference>
<keyword evidence="5 6" id="KW-0472">Membrane</keyword>
<feature type="transmembrane region" description="Helical" evidence="6">
    <location>
        <begin position="7"/>
        <end position="32"/>
    </location>
</feature>
<feature type="transmembrane region" description="Helical" evidence="6">
    <location>
        <begin position="318"/>
        <end position="341"/>
    </location>
</feature>
<evidence type="ECO:0000256" key="2">
    <source>
        <dbReference type="ARBA" id="ARBA00022448"/>
    </source>
</evidence>
<dbReference type="Proteomes" id="UP000824229">
    <property type="component" value="Unassembled WGS sequence"/>
</dbReference>
<protein>
    <submittedName>
        <fullName evidence="8">MFS transporter</fullName>
    </submittedName>
</protein>
<dbReference type="InterPro" id="IPR050327">
    <property type="entry name" value="Proton-linked_MCT"/>
</dbReference>
<feature type="domain" description="Major facilitator superfamily (MFS) profile" evidence="7">
    <location>
        <begin position="14"/>
        <end position="406"/>
    </location>
</feature>
<evidence type="ECO:0000313" key="9">
    <source>
        <dbReference type="Proteomes" id="UP000824229"/>
    </source>
</evidence>
<evidence type="ECO:0000256" key="4">
    <source>
        <dbReference type="ARBA" id="ARBA00022989"/>
    </source>
</evidence>
<evidence type="ECO:0000256" key="3">
    <source>
        <dbReference type="ARBA" id="ARBA00022692"/>
    </source>
</evidence>
<name>A0A9E2NJW4_9FIRM</name>
<feature type="transmembrane region" description="Helical" evidence="6">
    <location>
        <begin position="294"/>
        <end position="312"/>
    </location>
</feature>
<dbReference type="InterPro" id="IPR036259">
    <property type="entry name" value="MFS_trans_sf"/>
</dbReference>
<dbReference type="AlphaFoldDB" id="A0A9E2NJW4"/>
<feature type="transmembrane region" description="Helical" evidence="6">
    <location>
        <begin position="139"/>
        <end position="156"/>
    </location>
</feature>
<evidence type="ECO:0000256" key="5">
    <source>
        <dbReference type="ARBA" id="ARBA00023136"/>
    </source>
</evidence>
<reference evidence="8" key="2">
    <citation type="submission" date="2021-04" db="EMBL/GenBank/DDBJ databases">
        <authorList>
            <person name="Gilroy R."/>
        </authorList>
    </citation>
    <scope>NUCLEOTIDE SEQUENCE</scope>
    <source>
        <strain evidence="8">B5-657</strain>
    </source>
</reference>
<feature type="transmembrane region" description="Helical" evidence="6">
    <location>
        <begin position="79"/>
        <end position="98"/>
    </location>
</feature>
<gene>
    <name evidence="8" type="ORF">H9872_01185</name>
</gene>
<dbReference type="EMBL" id="JAHLFQ010000022">
    <property type="protein sequence ID" value="MBU3803360.1"/>
    <property type="molecule type" value="Genomic_DNA"/>
</dbReference>
<dbReference type="CDD" id="cd17355">
    <property type="entry name" value="MFS_YcxA_like"/>
    <property type="match status" value="1"/>
</dbReference>
<keyword evidence="4 6" id="KW-1133">Transmembrane helix</keyword>
<dbReference type="InterPro" id="IPR011701">
    <property type="entry name" value="MFS"/>
</dbReference>